<dbReference type="Pfam" id="PF01590">
    <property type="entry name" value="GAF"/>
    <property type="match status" value="1"/>
</dbReference>
<organism evidence="8 9">
    <name type="scientific">Acinetobacter defluvii</name>
    <dbReference type="NCBI Taxonomy" id="1871111"/>
    <lineage>
        <taxon>Bacteria</taxon>
        <taxon>Pseudomonadati</taxon>
        <taxon>Pseudomonadota</taxon>
        <taxon>Gammaproteobacteria</taxon>
        <taxon>Moraxellales</taxon>
        <taxon>Moraxellaceae</taxon>
        <taxon>Acinetobacter</taxon>
    </lineage>
</organism>
<dbReference type="InterPro" id="IPR002549">
    <property type="entry name" value="AI-2E-like"/>
</dbReference>
<dbReference type="GO" id="GO:0016020">
    <property type="term" value="C:membrane"/>
    <property type="evidence" value="ECO:0007669"/>
    <property type="project" value="UniProtKB-SubCell"/>
</dbReference>
<keyword evidence="5 6" id="KW-0472">Membrane</keyword>
<evidence type="ECO:0000256" key="3">
    <source>
        <dbReference type="ARBA" id="ARBA00022692"/>
    </source>
</evidence>
<feature type="transmembrane region" description="Helical" evidence="6">
    <location>
        <begin position="155"/>
        <end position="174"/>
    </location>
</feature>
<dbReference type="Gene3D" id="3.30.450.40">
    <property type="match status" value="1"/>
</dbReference>
<protein>
    <submittedName>
        <fullName evidence="8">AI-2E family transporter</fullName>
    </submittedName>
</protein>
<dbReference type="SUPFAM" id="SSF55781">
    <property type="entry name" value="GAF domain-like"/>
    <property type="match status" value="1"/>
</dbReference>
<keyword evidence="4 6" id="KW-1133">Transmembrane helix</keyword>
<feature type="transmembrane region" description="Helical" evidence="6">
    <location>
        <begin position="304"/>
        <end position="326"/>
    </location>
</feature>
<accession>A0A2S2FHT7</accession>
<feature type="domain" description="GAF" evidence="7">
    <location>
        <begin position="607"/>
        <end position="757"/>
    </location>
</feature>
<evidence type="ECO:0000313" key="9">
    <source>
        <dbReference type="Proteomes" id="UP000245977"/>
    </source>
</evidence>
<dbReference type="KEGG" id="adv:DJ533_14980"/>
<evidence type="ECO:0000313" key="8">
    <source>
        <dbReference type="EMBL" id="AWL30543.1"/>
    </source>
</evidence>
<dbReference type="STRING" id="1871111.GCA_001704615_03555"/>
<dbReference type="OrthoDB" id="9812358at2"/>
<evidence type="ECO:0000256" key="6">
    <source>
        <dbReference type="SAM" id="Phobius"/>
    </source>
</evidence>
<dbReference type="Proteomes" id="UP000245977">
    <property type="component" value="Chromosome"/>
</dbReference>
<dbReference type="PANTHER" id="PTHR43102:SF2">
    <property type="entry name" value="GAF DOMAIN-CONTAINING PROTEIN"/>
    <property type="match status" value="1"/>
</dbReference>
<sequence>MAGFVIAAILIVALYVGKDILIPLALAILFGFLLNPLVNRLSKWGLPRIAAIILVVMSTLAVLGGAASYLFLQLSDLSQELPQYQTTIKQKLQSVQRYTQGPSVWDGAIRTVETVEHSIEQAPQQKVDKPHVQQVEVVGEEQTFVESAQVWADKILSPITTAGIVFVFAILILIDRKDLHDRLLKLFGNNLNVGTDALDEAAQRIGKYLRMQLIVNLSYGVPMAIGLWFIGVPAAIMWGMVAVVMRFVPYVGPLISAAFPIILAFAVDPSWNMVLWTMALVLLLELITNNIIEPWLYGESTGLSTLAIMVAATFWTAIWGPIGLILSTPLTACILVLANYIPALAFVKVLIGNEPALRPPERFYQRLVADDTDAAMEDAVCRVQQDLPRKAAADVIARKVVAFYDDVAIPAIQLFSESHNQRATAEHRLRMNQGLKRFNRDFQIKYSTPNAEVAKILCLGARWEIDVHSSAMLAHALTLKDMPATYMLDAILQTQVNLLDELPEQIEVLCISLFHAHPIAQIRLILNKVRAKRPDLYVIFATWNCDVEQLEDEIQQRFQIDALVNDVNQLILNVEAFFISKGEKAISALLHEDEVERLAAMQDLDVLNINNIPIYTQYIDETIQAFDVGYAQISWVDQAQVFIPESPLTDRTQALSAQYISRDESICNHVVYQNEDLIIEDIQRDPRFRNVAELKNNHIRFYAGVPLRNKKGFVLGSLCILDRQPKVLDEGDLDLLHALANDLMHTISHDKKRDEKLDDIQHLEQNTPNNQDKI</sequence>
<dbReference type="InterPro" id="IPR003018">
    <property type="entry name" value="GAF"/>
</dbReference>
<feature type="transmembrane region" description="Helical" evidence="6">
    <location>
        <begin position="247"/>
        <end position="267"/>
    </location>
</feature>
<evidence type="ECO:0000256" key="5">
    <source>
        <dbReference type="ARBA" id="ARBA00023136"/>
    </source>
</evidence>
<dbReference type="SMART" id="SM00065">
    <property type="entry name" value="GAF"/>
    <property type="match status" value="1"/>
</dbReference>
<feature type="transmembrane region" description="Helical" evidence="6">
    <location>
        <begin position="50"/>
        <end position="72"/>
    </location>
</feature>
<keyword evidence="3 6" id="KW-0812">Transmembrane</keyword>
<dbReference type="EMBL" id="CP029397">
    <property type="protein sequence ID" value="AWL30543.1"/>
    <property type="molecule type" value="Genomic_DNA"/>
</dbReference>
<comment type="similarity">
    <text evidence="2">Belongs to the autoinducer-2 exporter (AI-2E) (TC 2.A.86) family.</text>
</comment>
<proteinExistence type="inferred from homology"/>
<feature type="transmembrane region" description="Helical" evidence="6">
    <location>
        <begin position="20"/>
        <end position="38"/>
    </location>
</feature>
<comment type="subcellular location">
    <subcellularLocation>
        <location evidence="1">Membrane</location>
        <topology evidence="1">Multi-pass membrane protein</topology>
    </subcellularLocation>
</comment>
<feature type="transmembrane region" description="Helical" evidence="6">
    <location>
        <begin position="213"/>
        <end position="241"/>
    </location>
</feature>
<evidence type="ECO:0000256" key="4">
    <source>
        <dbReference type="ARBA" id="ARBA00022989"/>
    </source>
</evidence>
<keyword evidence="9" id="KW-1185">Reference proteome</keyword>
<evidence type="ECO:0000256" key="2">
    <source>
        <dbReference type="ARBA" id="ARBA00009773"/>
    </source>
</evidence>
<feature type="transmembrane region" description="Helical" evidence="6">
    <location>
        <begin position="274"/>
        <end position="292"/>
    </location>
</feature>
<evidence type="ECO:0000259" key="7">
    <source>
        <dbReference type="SMART" id="SM00065"/>
    </source>
</evidence>
<feature type="transmembrane region" description="Helical" evidence="6">
    <location>
        <begin position="333"/>
        <end position="351"/>
    </location>
</feature>
<dbReference type="Pfam" id="PF01594">
    <property type="entry name" value="AI-2E_transport"/>
    <property type="match status" value="1"/>
</dbReference>
<dbReference type="InterPro" id="IPR029016">
    <property type="entry name" value="GAF-like_dom_sf"/>
</dbReference>
<name>A0A2S2FHT7_9GAMM</name>
<reference evidence="8" key="1">
    <citation type="submission" date="2019-08" db="EMBL/GenBank/DDBJ databases">
        <title>The complete genome of Acinetobacter defluvii strain WCHAD010030.</title>
        <authorList>
            <person name="Hu Y."/>
            <person name="Qin J."/>
            <person name="Feng Y."/>
            <person name="Zong Z."/>
        </authorList>
    </citation>
    <scope>NUCLEOTIDE SEQUENCE</scope>
    <source>
        <strain evidence="8">WCHA30</strain>
    </source>
</reference>
<evidence type="ECO:0000256" key="1">
    <source>
        <dbReference type="ARBA" id="ARBA00004141"/>
    </source>
</evidence>
<gene>
    <name evidence="8" type="ORF">DJ533_14980</name>
</gene>
<dbReference type="AlphaFoldDB" id="A0A2S2FHT7"/>
<dbReference type="PANTHER" id="PTHR43102">
    <property type="entry name" value="SLR1143 PROTEIN"/>
    <property type="match status" value="1"/>
</dbReference>